<evidence type="ECO:0000313" key="9">
    <source>
        <dbReference type="Proteomes" id="UP000268084"/>
    </source>
</evidence>
<gene>
    <name evidence="8" type="primary">cobA</name>
    <name evidence="8" type="ORF">EH165_10470</name>
</gene>
<keyword evidence="3 8" id="KW-0808">Transferase</keyword>
<dbReference type="RefSeq" id="WP_124799401.1">
    <property type="nucleotide sequence ID" value="NZ_CP034170.1"/>
</dbReference>
<dbReference type="GO" id="GO:0019354">
    <property type="term" value="P:siroheme biosynthetic process"/>
    <property type="evidence" value="ECO:0007669"/>
    <property type="project" value="InterPro"/>
</dbReference>
<protein>
    <recommendedName>
        <fullName evidence="1">uroporphyrinogen-III C-methyltransferase</fullName>
        <ecNumber evidence="1">2.1.1.107</ecNumber>
    </recommendedName>
</protein>
<dbReference type="Gene3D" id="3.40.1010.10">
    <property type="entry name" value="Cobalt-precorrin-4 Transmethylase, Domain 1"/>
    <property type="match status" value="1"/>
</dbReference>
<dbReference type="GO" id="GO:0004851">
    <property type="term" value="F:uroporphyrin-III C-methyltransferase activity"/>
    <property type="evidence" value="ECO:0007669"/>
    <property type="project" value="UniProtKB-EC"/>
</dbReference>
<dbReference type="Gene3D" id="3.30.950.10">
    <property type="entry name" value="Methyltransferase, Cobalt-precorrin-4 Transmethylase, Domain 2"/>
    <property type="match status" value="1"/>
</dbReference>
<keyword evidence="2 8" id="KW-0489">Methyltransferase</keyword>
<dbReference type="FunFam" id="3.40.1010.10:FF:000001">
    <property type="entry name" value="Siroheme synthase"/>
    <property type="match status" value="1"/>
</dbReference>
<dbReference type="PANTHER" id="PTHR45790">
    <property type="entry name" value="SIROHEME SYNTHASE-RELATED"/>
    <property type="match status" value="1"/>
</dbReference>
<dbReference type="InterPro" id="IPR000878">
    <property type="entry name" value="4pyrrol_Mease"/>
</dbReference>
<dbReference type="SUPFAM" id="SSF53790">
    <property type="entry name" value="Tetrapyrrole methylase"/>
    <property type="match status" value="1"/>
</dbReference>
<feature type="active site" description="Proton donor" evidence="6">
    <location>
        <position position="198"/>
    </location>
</feature>
<dbReference type="InterPro" id="IPR035996">
    <property type="entry name" value="4pyrrol_Methylase_sf"/>
</dbReference>
<dbReference type="EC" id="2.1.1.107" evidence="1"/>
<dbReference type="Pfam" id="PF13241">
    <property type="entry name" value="NAD_binding_7"/>
    <property type="match status" value="1"/>
</dbReference>
<proteinExistence type="predicted"/>
<evidence type="ECO:0000259" key="7">
    <source>
        <dbReference type="Pfam" id="PF00590"/>
    </source>
</evidence>
<dbReference type="InterPro" id="IPR014776">
    <property type="entry name" value="4pyrrole_Mease_sub2"/>
</dbReference>
<dbReference type="EMBL" id="CP034170">
    <property type="protein sequence ID" value="AZI58492.1"/>
    <property type="molecule type" value="Genomic_DNA"/>
</dbReference>
<organism evidence="8 9">
    <name type="scientific">Nakamurella antarctica</name>
    <dbReference type="NCBI Taxonomy" id="1902245"/>
    <lineage>
        <taxon>Bacteria</taxon>
        <taxon>Bacillati</taxon>
        <taxon>Actinomycetota</taxon>
        <taxon>Actinomycetes</taxon>
        <taxon>Nakamurellales</taxon>
        <taxon>Nakamurellaceae</taxon>
        <taxon>Nakamurella</taxon>
    </lineage>
</organism>
<evidence type="ECO:0000256" key="3">
    <source>
        <dbReference type="ARBA" id="ARBA00022679"/>
    </source>
</evidence>
<dbReference type="InterPro" id="IPR050161">
    <property type="entry name" value="Siro_Cobalamin_biosynth"/>
</dbReference>
<keyword evidence="5" id="KW-0627">Porphyrin biosynthesis</keyword>
<dbReference type="PIRSF" id="PIRSF036426">
    <property type="entry name" value="Sirohaem_synth"/>
    <property type="match status" value="1"/>
</dbReference>
<dbReference type="SUPFAM" id="SSF51735">
    <property type="entry name" value="NAD(P)-binding Rossmann-fold domains"/>
    <property type="match status" value="1"/>
</dbReference>
<feature type="domain" description="Tetrapyrrole methylase" evidence="7">
    <location>
        <begin position="145"/>
        <end position="357"/>
    </location>
</feature>
<dbReference type="AlphaFoldDB" id="A0A3G8ZMB3"/>
<dbReference type="GO" id="GO:0043115">
    <property type="term" value="F:precorrin-2 dehydrogenase activity"/>
    <property type="evidence" value="ECO:0007669"/>
    <property type="project" value="InterPro"/>
</dbReference>
<dbReference type="OrthoDB" id="9764035at2"/>
<dbReference type="GO" id="GO:0032259">
    <property type="term" value="P:methylation"/>
    <property type="evidence" value="ECO:0007669"/>
    <property type="project" value="UniProtKB-KW"/>
</dbReference>
<dbReference type="InterPro" id="IPR036291">
    <property type="entry name" value="NAD(P)-bd_dom_sf"/>
</dbReference>
<evidence type="ECO:0000256" key="5">
    <source>
        <dbReference type="ARBA" id="ARBA00023244"/>
    </source>
</evidence>
<dbReference type="CDD" id="cd11642">
    <property type="entry name" value="SUMT"/>
    <property type="match status" value="1"/>
</dbReference>
<dbReference type="NCBIfam" id="TIGR01469">
    <property type="entry name" value="cobA_cysG_Cterm"/>
    <property type="match status" value="1"/>
</dbReference>
<dbReference type="Gene3D" id="3.40.50.720">
    <property type="entry name" value="NAD(P)-binding Rossmann-like Domain"/>
    <property type="match status" value="1"/>
</dbReference>
<keyword evidence="4" id="KW-0949">S-adenosyl-L-methionine</keyword>
<dbReference type="GO" id="GO:0051266">
    <property type="term" value="F:sirohydrochlorin ferrochelatase activity"/>
    <property type="evidence" value="ECO:0007669"/>
    <property type="project" value="InterPro"/>
</dbReference>
<evidence type="ECO:0000313" key="8">
    <source>
        <dbReference type="EMBL" id="AZI58492.1"/>
    </source>
</evidence>
<evidence type="ECO:0000256" key="1">
    <source>
        <dbReference type="ARBA" id="ARBA00012162"/>
    </source>
</evidence>
<dbReference type="KEGG" id="nak:EH165_10470"/>
<reference evidence="8 9" key="1">
    <citation type="submission" date="2018-11" db="EMBL/GenBank/DDBJ databases">
        <authorList>
            <person name="Da X."/>
        </authorList>
    </citation>
    <scope>NUCLEOTIDE SEQUENCE [LARGE SCALE GENOMIC DNA]</scope>
    <source>
        <strain evidence="8 9">S14-144</strain>
    </source>
</reference>
<evidence type="ECO:0000256" key="6">
    <source>
        <dbReference type="PIRSR" id="PIRSR036426-1"/>
    </source>
</evidence>
<name>A0A3G8ZMB3_9ACTN</name>
<keyword evidence="9" id="KW-1185">Reference proteome</keyword>
<accession>A0A3G8ZMB3</accession>
<dbReference type="GO" id="GO:0051287">
    <property type="term" value="F:NAD binding"/>
    <property type="evidence" value="ECO:0007669"/>
    <property type="project" value="InterPro"/>
</dbReference>
<feature type="active site" description="Proton acceptor" evidence="6">
    <location>
        <position position="176"/>
    </location>
</feature>
<evidence type="ECO:0000256" key="2">
    <source>
        <dbReference type="ARBA" id="ARBA00022603"/>
    </source>
</evidence>
<dbReference type="PANTHER" id="PTHR45790:SF3">
    <property type="entry name" value="S-ADENOSYL-L-METHIONINE-DEPENDENT UROPORPHYRINOGEN III METHYLTRANSFERASE, CHLOROPLASTIC"/>
    <property type="match status" value="1"/>
</dbReference>
<dbReference type="Pfam" id="PF00590">
    <property type="entry name" value="TP_methylase"/>
    <property type="match status" value="1"/>
</dbReference>
<dbReference type="NCBIfam" id="NF004790">
    <property type="entry name" value="PRK06136.1"/>
    <property type="match status" value="1"/>
</dbReference>
<dbReference type="InterPro" id="IPR006366">
    <property type="entry name" value="CobA/CysG_C"/>
</dbReference>
<dbReference type="Proteomes" id="UP000268084">
    <property type="component" value="Chromosome"/>
</dbReference>
<dbReference type="InterPro" id="IPR014777">
    <property type="entry name" value="4pyrrole_Mease_sub1"/>
</dbReference>
<dbReference type="InterPro" id="IPR012409">
    <property type="entry name" value="Sirohaem_synth"/>
</dbReference>
<sequence length="386" mass="39708">MTDPRSTAPKNVSPTLEAVVSGSTSFAAHLELAGRPVLVVGAGPDALPKITALRAARATVTVFAERALPSIQDMAERGLISWQRRTLDDVGLQDFWLVVAASNDAEIDLRTEQLCTANKVFCLRGSGLVPAVEPQTGTLRKPGGRVILVGGGPGDPALITIAGAAALREADVVITDRLAPLAALEHVLPGTEIIDVSKIPRGLTTPQEEINRLIIVHAHAGKTVVRFKGGDNFVFGRGGEEMIACAAEGIDVVVIPGVTSAIAAPALAGIPVTHRGLNQGFTVITGHVPPGDARSRLDYEALARTGTDLILLMAVANLGTITAELIARGMPADTPAATIADAGLESQRAAHGTVSTIAEVARAAGIVSPAVTVIGAVAGFDPKTSH</sequence>
<dbReference type="GO" id="GO:0009236">
    <property type="term" value="P:cobalamin biosynthetic process"/>
    <property type="evidence" value="ECO:0007669"/>
    <property type="project" value="InterPro"/>
</dbReference>
<reference evidence="8 9" key="2">
    <citation type="submission" date="2018-12" db="EMBL/GenBank/DDBJ databases">
        <title>Nakamurella antarcticus sp. nov., isolated from Antarctica South Shetland Islands soil.</title>
        <authorList>
            <person name="Peng F."/>
        </authorList>
    </citation>
    <scope>NUCLEOTIDE SEQUENCE [LARGE SCALE GENOMIC DNA]</scope>
    <source>
        <strain evidence="8 9">S14-144</strain>
    </source>
</reference>
<evidence type="ECO:0000256" key="4">
    <source>
        <dbReference type="ARBA" id="ARBA00022691"/>
    </source>
</evidence>